<organism evidence="3 4">
    <name type="scientific">Hyphococcus luteus</name>
    <dbReference type="NCBI Taxonomy" id="2058213"/>
    <lineage>
        <taxon>Bacteria</taxon>
        <taxon>Pseudomonadati</taxon>
        <taxon>Pseudomonadota</taxon>
        <taxon>Alphaproteobacteria</taxon>
        <taxon>Parvularculales</taxon>
        <taxon>Parvularculaceae</taxon>
        <taxon>Hyphococcus</taxon>
    </lineage>
</organism>
<protein>
    <submittedName>
        <fullName evidence="3">Uncharacterized protein</fullName>
    </submittedName>
</protein>
<proteinExistence type="predicted"/>
<sequence length="76" mass="8349">MAVETQERQRKEPGEAENTAEAIRVSDHETADGQPEALTTEEVRQGHTGDHVRYILMASVAGAVFVMAIVAAYFFN</sequence>
<feature type="region of interest" description="Disordered" evidence="1">
    <location>
        <begin position="1"/>
        <end position="45"/>
    </location>
</feature>
<dbReference type="Proteomes" id="UP000239504">
    <property type="component" value="Unassembled WGS sequence"/>
</dbReference>
<evidence type="ECO:0000256" key="2">
    <source>
        <dbReference type="SAM" id="Phobius"/>
    </source>
</evidence>
<reference evidence="3 4" key="1">
    <citation type="submission" date="2017-12" db="EMBL/GenBank/DDBJ databases">
        <authorList>
            <person name="Hurst M.R.H."/>
        </authorList>
    </citation>
    <scope>NUCLEOTIDE SEQUENCE [LARGE SCALE GENOMIC DNA]</scope>
    <source>
        <strain evidence="3 4">SY-3-19</strain>
    </source>
</reference>
<evidence type="ECO:0000313" key="4">
    <source>
        <dbReference type="Proteomes" id="UP000239504"/>
    </source>
</evidence>
<comment type="caution">
    <text evidence="3">The sequence shown here is derived from an EMBL/GenBank/DDBJ whole genome shotgun (WGS) entry which is preliminary data.</text>
</comment>
<dbReference type="OrthoDB" id="10012273at2"/>
<keyword evidence="2" id="KW-0472">Membrane</keyword>
<dbReference type="AlphaFoldDB" id="A0A2S7K6M3"/>
<keyword evidence="2" id="KW-1133">Transmembrane helix</keyword>
<evidence type="ECO:0000256" key="1">
    <source>
        <dbReference type="SAM" id="MobiDB-lite"/>
    </source>
</evidence>
<dbReference type="EMBL" id="PJCH01000005">
    <property type="protein sequence ID" value="PQA88160.1"/>
    <property type="molecule type" value="Genomic_DNA"/>
</dbReference>
<accession>A0A2S7K6M3</accession>
<keyword evidence="2" id="KW-0812">Transmembrane</keyword>
<gene>
    <name evidence="3" type="ORF">CW354_07555</name>
</gene>
<keyword evidence="4" id="KW-1185">Reference proteome</keyword>
<feature type="transmembrane region" description="Helical" evidence="2">
    <location>
        <begin position="54"/>
        <end position="75"/>
    </location>
</feature>
<feature type="compositionally biased region" description="Basic and acidic residues" evidence="1">
    <location>
        <begin position="1"/>
        <end position="14"/>
    </location>
</feature>
<dbReference type="RefSeq" id="WP_104829405.1">
    <property type="nucleotide sequence ID" value="NZ_PJCH01000005.1"/>
</dbReference>
<evidence type="ECO:0000313" key="3">
    <source>
        <dbReference type="EMBL" id="PQA88160.1"/>
    </source>
</evidence>
<name>A0A2S7K6M3_9PROT</name>